<dbReference type="RefSeq" id="WP_230840978.1">
    <property type="nucleotide sequence ID" value="NZ_CP063845.1"/>
</dbReference>
<protein>
    <submittedName>
        <fullName evidence="1">Uncharacterized protein</fullName>
    </submittedName>
</protein>
<organism evidence="1 2">
    <name type="scientific">Gloeobacter morelensis MG652769</name>
    <dbReference type="NCBI Taxonomy" id="2781736"/>
    <lineage>
        <taxon>Bacteria</taxon>
        <taxon>Bacillati</taxon>
        <taxon>Cyanobacteriota</taxon>
        <taxon>Cyanophyceae</taxon>
        <taxon>Gloeobacterales</taxon>
        <taxon>Gloeobacteraceae</taxon>
        <taxon>Gloeobacter</taxon>
        <taxon>Gloeobacter morelensis</taxon>
    </lineage>
</organism>
<reference evidence="1 2" key="1">
    <citation type="journal article" date="2021" name="Genome Biol. Evol.">
        <title>Complete Genome Sequencing of a Novel Gloeobacter Species from a Waterfall Cave in Mexico.</title>
        <authorList>
            <person name="Saw J.H."/>
            <person name="Cardona T."/>
            <person name="Montejano G."/>
        </authorList>
    </citation>
    <scope>NUCLEOTIDE SEQUENCE [LARGE SCALE GENOMIC DNA]</scope>
    <source>
        <strain evidence="1">MG652769</strain>
    </source>
</reference>
<gene>
    <name evidence="1" type="ORF">ISF26_19455</name>
</gene>
<proteinExistence type="predicted"/>
<evidence type="ECO:0000313" key="2">
    <source>
        <dbReference type="Proteomes" id="UP001054846"/>
    </source>
</evidence>
<sequence length="70" mass="8661">MEKPDIQSLPLKEFKRYILEHRDDDDAFHVYMERSRKERTWSRVYRDGEEEQFMADLLRSLERRRGNEGV</sequence>
<accession>A0ABY3PJT8</accession>
<dbReference type="Pfam" id="PF21826">
    <property type="entry name" value="DUF6887"/>
    <property type="match status" value="1"/>
</dbReference>
<dbReference type="Proteomes" id="UP001054846">
    <property type="component" value="Chromosome"/>
</dbReference>
<dbReference type="InterPro" id="IPR054053">
    <property type="entry name" value="DUF6887"/>
</dbReference>
<evidence type="ECO:0000313" key="1">
    <source>
        <dbReference type="EMBL" id="UFP93921.1"/>
    </source>
</evidence>
<dbReference type="EMBL" id="CP063845">
    <property type="protein sequence ID" value="UFP93921.1"/>
    <property type="molecule type" value="Genomic_DNA"/>
</dbReference>
<name>A0ABY3PJT8_9CYAN</name>
<keyword evidence="2" id="KW-1185">Reference proteome</keyword>